<accession>A0A5J9VQB9</accession>
<evidence type="ECO:0000256" key="3">
    <source>
        <dbReference type="ARBA" id="ARBA00023235"/>
    </source>
</evidence>
<dbReference type="InterPro" id="IPR020119">
    <property type="entry name" value="PsdUridine_synth_TruD_CS"/>
</dbReference>
<dbReference type="FunFam" id="3.30.2350.20:FF:000006">
    <property type="entry name" value="Multisubstrate pseudouridine synthase 7"/>
    <property type="match status" value="1"/>
</dbReference>
<evidence type="ECO:0000256" key="1">
    <source>
        <dbReference type="ARBA" id="ARBA00007953"/>
    </source>
</evidence>
<reference evidence="6 7" key="1">
    <citation type="journal article" date="2019" name="Sci. Rep.">
        <title>A high-quality genome of Eragrostis curvula grass provides insights into Poaceae evolution and supports new strategies to enhance forage quality.</title>
        <authorList>
            <person name="Carballo J."/>
            <person name="Santos B.A.C.M."/>
            <person name="Zappacosta D."/>
            <person name="Garbus I."/>
            <person name="Selva J.P."/>
            <person name="Gallo C.A."/>
            <person name="Diaz A."/>
            <person name="Albertini E."/>
            <person name="Caccamo M."/>
            <person name="Echenique V."/>
        </authorList>
    </citation>
    <scope>NUCLEOTIDE SEQUENCE [LARGE SCALE GENOMIC DNA]</scope>
    <source>
        <strain evidence="7">cv. Victoria</strain>
        <tissue evidence="6">Leaf</tissue>
    </source>
</reference>
<comment type="similarity">
    <text evidence="1">Belongs to the pseudouridine synthase TruD family.</text>
</comment>
<gene>
    <name evidence="6" type="ORF">EJB05_11057</name>
</gene>
<dbReference type="EMBL" id="RWGY01000007">
    <property type="protein sequence ID" value="TVU37726.1"/>
    <property type="molecule type" value="Genomic_DNA"/>
</dbReference>
<dbReference type="NCBIfam" id="TIGR00094">
    <property type="entry name" value="tRNA_TruD_broad"/>
    <property type="match status" value="1"/>
</dbReference>
<evidence type="ECO:0000313" key="6">
    <source>
        <dbReference type="EMBL" id="TVU37726.1"/>
    </source>
</evidence>
<dbReference type="GO" id="GO:0003723">
    <property type="term" value="F:RNA binding"/>
    <property type="evidence" value="ECO:0007669"/>
    <property type="project" value="InterPro"/>
</dbReference>
<evidence type="ECO:0000313" key="7">
    <source>
        <dbReference type="Proteomes" id="UP000324897"/>
    </source>
</evidence>
<dbReference type="PROSITE" id="PS50984">
    <property type="entry name" value="TRUD"/>
    <property type="match status" value="1"/>
</dbReference>
<feature type="compositionally biased region" description="Basic and acidic residues" evidence="4">
    <location>
        <begin position="201"/>
        <end position="213"/>
    </location>
</feature>
<feature type="region of interest" description="Disordered" evidence="4">
    <location>
        <begin position="189"/>
        <end position="213"/>
    </location>
</feature>
<feature type="region of interest" description="Disordered" evidence="4">
    <location>
        <begin position="633"/>
        <end position="653"/>
    </location>
</feature>
<dbReference type="Gene3D" id="3.30.2350.20">
    <property type="entry name" value="TruD, catalytic domain"/>
    <property type="match status" value="2"/>
</dbReference>
<dbReference type="Proteomes" id="UP000324897">
    <property type="component" value="Chromosome 4"/>
</dbReference>
<dbReference type="InterPro" id="IPR042214">
    <property type="entry name" value="TruD_catalytic"/>
</dbReference>
<dbReference type="GO" id="GO:0008033">
    <property type="term" value="P:tRNA processing"/>
    <property type="evidence" value="ECO:0007669"/>
    <property type="project" value="UniProtKB-KW"/>
</dbReference>
<sequence length="706" mass="77861">MRGRHLLNPVPFLLLTPKPPSRALAFRARAPAPAAPRRAAPLAEPDVGISRFASPTPGFRGALKQRYSDFIVHEVTRDGALVRLTSFDLPDDGESGDNAEEGAADADHSRALESFRLLCGDADCDALRALLETVSEGGDGDISPIILSADSDKAHRSEVHDFFKRNFKFLITDTVDHSDGVQKCIRVRLGSGPRGGRGRNRKEMDDSGWRDDRPFDSRGSTTWPYHLGKFLRFHLYKENKDTQEALGVIGKMLGVQPRSFGFAGTKDKRAVTTQQVTLFKVHANRLAALNSKLAGIRVGDFSYVQEGLVLGQLRGNRFAITLRNVVAESDDVIKAAVDSLNKNGFINYYGLQRFGSGSVPTHLVGASLLRGEWRHAVHLILGRKEHYRGHGHIDAALRGIPRHFIVERAILQRLKKFPGNYLQALMAIPRTLRLMYVHSYQSYLWNHAASLRVEKYGISRVVEGDLVYKKGCPLGEVTATDTLVDDDGHSNSPEVEISCETLPEEVIQSVKVVDSEDVLKEVYSFEDVVLPLPGSETLLPGNEIAGIYLEIAKKDGISLIESVHGVQDFSITSMKGGYRRVLERPVDFEWDLMAYTDDNVSLVKTDLDVLSKIQPSEANELLSDGTCSYPSGDSRWEASLDASGPTTEASSVETKPIGVPDLLPEKLAVKLEFTLPASSYATMAIRELTKTSTSYDIPIPHPVMDF</sequence>
<name>A0A5J9VQB9_9POAL</name>
<feature type="compositionally biased region" description="Polar residues" evidence="4">
    <location>
        <begin position="644"/>
        <end position="653"/>
    </location>
</feature>
<dbReference type="CDD" id="cd02576">
    <property type="entry name" value="PseudoU_synth_ScPUS7"/>
    <property type="match status" value="1"/>
</dbReference>
<dbReference type="OrthoDB" id="447290at2759"/>
<organism evidence="6 7">
    <name type="scientific">Eragrostis curvula</name>
    <name type="common">weeping love grass</name>
    <dbReference type="NCBI Taxonomy" id="38414"/>
    <lineage>
        <taxon>Eukaryota</taxon>
        <taxon>Viridiplantae</taxon>
        <taxon>Streptophyta</taxon>
        <taxon>Embryophyta</taxon>
        <taxon>Tracheophyta</taxon>
        <taxon>Spermatophyta</taxon>
        <taxon>Magnoliopsida</taxon>
        <taxon>Liliopsida</taxon>
        <taxon>Poales</taxon>
        <taxon>Poaceae</taxon>
        <taxon>PACMAD clade</taxon>
        <taxon>Chloridoideae</taxon>
        <taxon>Eragrostideae</taxon>
        <taxon>Eragrostidinae</taxon>
        <taxon>Eragrostis</taxon>
    </lineage>
</organism>
<dbReference type="PROSITE" id="PS01268">
    <property type="entry name" value="UPF0024"/>
    <property type="match status" value="1"/>
</dbReference>
<dbReference type="SUPFAM" id="SSF55120">
    <property type="entry name" value="Pseudouridine synthase"/>
    <property type="match status" value="1"/>
</dbReference>
<evidence type="ECO:0000256" key="2">
    <source>
        <dbReference type="ARBA" id="ARBA00022694"/>
    </source>
</evidence>
<dbReference type="PANTHER" id="PTHR13326">
    <property type="entry name" value="TRNA PSEUDOURIDINE SYNTHASE D"/>
    <property type="match status" value="1"/>
</dbReference>
<comment type="caution">
    <text evidence="6">The sequence shown here is derived from an EMBL/GenBank/DDBJ whole genome shotgun (WGS) entry which is preliminary data.</text>
</comment>
<protein>
    <recommendedName>
        <fullName evidence="5">TRUD domain-containing protein</fullName>
    </recommendedName>
</protein>
<proteinExistence type="inferred from homology"/>
<feature type="domain" description="TRUD" evidence="5">
    <location>
        <begin position="344"/>
        <end position="584"/>
    </location>
</feature>
<dbReference type="GO" id="GO:0009982">
    <property type="term" value="F:pseudouridine synthase activity"/>
    <property type="evidence" value="ECO:0007669"/>
    <property type="project" value="InterPro"/>
</dbReference>
<dbReference type="PANTHER" id="PTHR13326:SF8">
    <property type="entry name" value="PSEUDOURIDINE SYNTHASE FAMILY PROTEIN"/>
    <property type="match status" value="1"/>
</dbReference>
<evidence type="ECO:0000259" key="5">
    <source>
        <dbReference type="PROSITE" id="PS50984"/>
    </source>
</evidence>
<dbReference type="InterPro" id="IPR020103">
    <property type="entry name" value="PsdUridine_synth_cat_dom_sf"/>
</dbReference>
<keyword evidence="3" id="KW-0413">Isomerase</keyword>
<dbReference type="HAMAP" id="MF_01082">
    <property type="entry name" value="TruD"/>
    <property type="match status" value="1"/>
</dbReference>
<dbReference type="GO" id="GO:0001522">
    <property type="term" value="P:pseudouridine synthesis"/>
    <property type="evidence" value="ECO:0007669"/>
    <property type="project" value="InterPro"/>
</dbReference>
<keyword evidence="2" id="KW-0819">tRNA processing</keyword>
<dbReference type="GO" id="GO:0005634">
    <property type="term" value="C:nucleus"/>
    <property type="evidence" value="ECO:0007669"/>
    <property type="project" value="TreeGrafter"/>
</dbReference>
<dbReference type="InterPro" id="IPR001656">
    <property type="entry name" value="PsdUridine_synth_TruD"/>
</dbReference>
<dbReference type="InterPro" id="IPR011760">
    <property type="entry name" value="PsdUridine_synth_TruD_insert"/>
</dbReference>
<keyword evidence="7" id="KW-1185">Reference proteome</keyword>
<dbReference type="Pfam" id="PF01142">
    <property type="entry name" value="TruD"/>
    <property type="match status" value="1"/>
</dbReference>
<evidence type="ECO:0000256" key="4">
    <source>
        <dbReference type="SAM" id="MobiDB-lite"/>
    </source>
</evidence>
<dbReference type="PIRSF" id="PIRSF037016">
    <property type="entry name" value="Pseudouridin_synth_euk_prd"/>
    <property type="match status" value="1"/>
</dbReference>
<feature type="non-terminal residue" evidence="6">
    <location>
        <position position="1"/>
    </location>
</feature>
<dbReference type="Gramene" id="TVU37726">
    <property type="protein sequence ID" value="TVU37726"/>
    <property type="gene ID" value="EJB05_11057"/>
</dbReference>
<dbReference type="AlphaFoldDB" id="A0A5J9VQB9"/>
<dbReference type="FunFam" id="3.30.70.3160:FF:000001">
    <property type="entry name" value="Probable tRNA pseudouridine synthase D"/>
    <property type="match status" value="1"/>
</dbReference>